<keyword evidence="1" id="KW-0175">Coiled coil</keyword>
<organism evidence="3">
    <name type="scientific">marine sediment metagenome</name>
    <dbReference type="NCBI Taxonomy" id="412755"/>
    <lineage>
        <taxon>unclassified sequences</taxon>
        <taxon>metagenomes</taxon>
        <taxon>ecological metagenomes</taxon>
    </lineage>
</organism>
<accession>X0XN04</accession>
<feature type="coiled-coil region" evidence="1">
    <location>
        <begin position="7"/>
        <end position="41"/>
    </location>
</feature>
<evidence type="ECO:0000256" key="1">
    <source>
        <dbReference type="SAM" id="Coils"/>
    </source>
</evidence>
<dbReference type="AlphaFoldDB" id="X0XN04"/>
<gene>
    <name evidence="3" type="ORF">S01H1_72629</name>
</gene>
<comment type="caution">
    <text evidence="3">The sequence shown here is derived from an EMBL/GenBank/DDBJ whole genome shotgun (WGS) entry which is preliminary data.</text>
</comment>
<feature type="region of interest" description="Disordered" evidence="2">
    <location>
        <begin position="196"/>
        <end position="223"/>
    </location>
</feature>
<feature type="compositionally biased region" description="Basic and acidic residues" evidence="2">
    <location>
        <begin position="214"/>
        <end position="223"/>
    </location>
</feature>
<proteinExistence type="predicted"/>
<name>X0XN04_9ZZZZ</name>
<reference evidence="3" key="1">
    <citation type="journal article" date="2014" name="Front. Microbiol.">
        <title>High frequency of phylogenetically diverse reductive dehalogenase-homologous genes in deep subseafloor sedimentary metagenomes.</title>
        <authorList>
            <person name="Kawai M."/>
            <person name="Futagami T."/>
            <person name="Toyoda A."/>
            <person name="Takaki Y."/>
            <person name="Nishi S."/>
            <person name="Hori S."/>
            <person name="Arai W."/>
            <person name="Tsubouchi T."/>
            <person name="Morono Y."/>
            <person name="Uchiyama I."/>
            <person name="Ito T."/>
            <person name="Fujiyama A."/>
            <person name="Inagaki F."/>
            <person name="Takami H."/>
        </authorList>
    </citation>
    <scope>NUCLEOTIDE SEQUENCE</scope>
    <source>
        <strain evidence="3">Expedition CK06-06</strain>
    </source>
</reference>
<dbReference type="EMBL" id="BARS01048459">
    <property type="protein sequence ID" value="GAG36727.1"/>
    <property type="molecule type" value="Genomic_DNA"/>
</dbReference>
<protein>
    <submittedName>
        <fullName evidence="3">Uncharacterized protein</fullName>
    </submittedName>
</protein>
<evidence type="ECO:0000313" key="3">
    <source>
        <dbReference type="EMBL" id="GAG36727.1"/>
    </source>
</evidence>
<feature type="region of interest" description="Disordered" evidence="2">
    <location>
        <begin position="125"/>
        <end position="147"/>
    </location>
</feature>
<feature type="non-terminal residue" evidence="3">
    <location>
        <position position="1"/>
    </location>
</feature>
<dbReference type="Gene3D" id="1.10.287.1490">
    <property type="match status" value="1"/>
</dbReference>
<evidence type="ECO:0000256" key="2">
    <source>
        <dbReference type="SAM" id="MobiDB-lite"/>
    </source>
</evidence>
<feature type="non-terminal residue" evidence="3">
    <location>
        <position position="242"/>
    </location>
</feature>
<sequence>AELQKDLPDLQQRLQTSQHNITDLKKQVEHAANNHRNAQTELDKRRHIQAVKQGEIQIVSKEAEQARDRLATVVWELSDFEKRDGLHDRREAEIDQEMERVAGRRDQIKSDIDAKTIQLRAMEQERSTLSSEAMESRLRHSKTEHKVELREEQIAPMRTRLDDLEELVKSRSDGIVSRTTEIAQLESTVEQAHQQVSSLEKDVADSASQLAEARQGRLAKEKDLAQSDESLIAKRALGDQLR</sequence>